<organism evidence="1 2">
    <name type="scientific">Marinobacter suaedae</name>
    <dbReference type="NCBI Taxonomy" id="3057675"/>
    <lineage>
        <taxon>Bacteria</taxon>
        <taxon>Pseudomonadati</taxon>
        <taxon>Pseudomonadota</taxon>
        <taxon>Gammaproteobacteria</taxon>
        <taxon>Pseudomonadales</taxon>
        <taxon>Marinobacteraceae</taxon>
        <taxon>Marinobacter</taxon>
    </lineage>
</organism>
<dbReference type="PROSITE" id="PS51257">
    <property type="entry name" value="PROKAR_LIPOPROTEIN"/>
    <property type="match status" value="1"/>
</dbReference>
<protein>
    <submittedName>
        <fullName evidence="1">DUF3012 domain-containing protein</fullName>
    </submittedName>
</protein>
<name>A0ABT8VZE3_9GAMM</name>
<dbReference type="Proteomes" id="UP001168640">
    <property type="component" value="Unassembled WGS sequence"/>
</dbReference>
<dbReference type="RefSeq" id="WP_223795033.1">
    <property type="nucleotide sequence ID" value="NZ_JAUMIS010000001.1"/>
</dbReference>
<sequence>MKNYLSVSLVAALFLLTGCSPEVGSTAWCEDMDETPKGEWTANDAKEYAKNCLFRSED</sequence>
<dbReference type="Pfam" id="PF11216">
    <property type="entry name" value="DUF3012"/>
    <property type="match status" value="1"/>
</dbReference>
<dbReference type="EMBL" id="JAUMIS010000001">
    <property type="protein sequence ID" value="MDO3721342.1"/>
    <property type="molecule type" value="Genomic_DNA"/>
</dbReference>
<accession>A0ABT8VZE3</accession>
<evidence type="ECO:0000313" key="2">
    <source>
        <dbReference type="Proteomes" id="UP001168640"/>
    </source>
</evidence>
<keyword evidence="2" id="KW-1185">Reference proteome</keyword>
<reference evidence="1" key="1">
    <citation type="submission" date="2023-07" db="EMBL/GenBank/DDBJ databases">
        <title>Marinobacter sp. chi1 genome sequencing and assembly.</title>
        <authorList>
            <person name="Park S."/>
        </authorList>
    </citation>
    <scope>NUCLEOTIDE SEQUENCE</scope>
    <source>
        <strain evidence="1">Chi1</strain>
    </source>
</reference>
<proteinExistence type="predicted"/>
<dbReference type="InterPro" id="IPR021379">
    <property type="entry name" value="DUF3012"/>
</dbReference>
<gene>
    <name evidence="1" type="ORF">QVZ43_06370</name>
</gene>
<evidence type="ECO:0000313" key="1">
    <source>
        <dbReference type="EMBL" id="MDO3721342.1"/>
    </source>
</evidence>
<comment type="caution">
    <text evidence="1">The sequence shown here is derived from an EMBL/GenBank/DDBJ whole genome shotgun (WGS) entry which is preliminary data.</text>
</comment>